<dbReference type="Proteomes" id="UP001642360">
    <property type="component" value="Unassembled WGS sequence"/>
</dbReference>
<dbReference type="EMBL" id="CAUOFW020010402">
    <property type="protein sequence ID" value="CAK9188349.1"/>
    <property type="molecule type" value="Genomic_DNA"/>
</dbReference>
<accession>A0ABC8SZP3</accession>
<dbReference type="AlphaFoldDB" id="A0ABC8SZP3"/>
<gene>
    <name evidence="1" type="ORF">ILEXP_LOCUS31466</name>
    <name evidence="2" type="ORF">ILEXP_LOCUS59019</name>
</gene>
<protein>
    <submittedName>
        <fullName evidence="1">Uncharacterized protein</fullName>
    </submittedName>
</protein>
<proteinExistence type="predicted"/>
<sequence>MVPNSISKGEMEPIRDTIGFLLVFLCMLLPSMNPEFSSSGAYMAMRRSLSSSLLLLLHLESSRDVLWKSPSKLFRIHNTIVYTPVSFRDLVATQNIFKLGLRPVPTLKMAISITEVIVEAPMMKRAGEDDVPFSSRKRL</sequence>
<reference evidence="1 3" key="1">
    <citation type="submission" date="2024-02" db="EMBL/GenBank/DDBJ databases">
        <authorList>
            <person name="Vignale AGUSTIN F."/>
            <person name="Sosa J E."/>
            <person name="Modenutti C."/>
        </authorList>
    </citation>
    <scope>NUCLEOTIDE SEQUENCE [LARGE SCALE GENOMIC DNA]</scope>
</reference>
<evidence type="ECO:0000313" key="2">
    <source>
        <dbReference type="EMBL" id="CAK9188349.1"/>
    </source>
</evidence>
<comment type="caution">
    <text evidence="1">The sequence shown here is derived from an EMBL/GenBank/DDBJ whole genome shotgun (WGS) entry which is preliminary data.</text>
</comment>
<name>A0ABC8SZP3_9AQUA</name>
<dbReference type="EMBL" id="CAUOFW020003902">
    <property type="protein sequence ID" value="CAK9162589.1"/>
    <property type="molecule type" value="Genomic_DNA"/>
</dbReference>
<organism evidence="1 3">
    <name type="scientific">Ilex paraguariensis</name>
    <name type="common">yerba mate</name>
    <dbReference type="NCBI Taxonomy" id="185542"/>
    <lineage>
        <taxon>Eukaryota</taxon>
        <taxon>Viridiplantae</taxon>
        <taxon>Streptophyta</taxon>
        <taxon>Embryophyta</taxon>
        <taxon>Tracheophyta</taxon>
        <taxon>Spermatophyta</taxon>
        <taxon>Magnoliopsida</taxon>
        <taxon>eudicotyledons</taxon>
        <taxon>Gunneridae</taxon>
        <taxon>Pentapetalae</taxon>
        <taxon>asterids</taxon>
        <taxon>campanulids</taxon>
        <taxon>Aquifoliales</taxon>
        <taxon>Aquifoliaceae</taxon>
        <taxon>Ilex</taxon>
    </lineage>
</organism>
<evidence type="ECO:0000313" key="3">
    <source>
        <dbReference type="Proteomes" id="UP001642360"/>
    </source>
</evidence>
<keyword evidence="3" id="KW-1185">Reference proteome</keyword>
<evidence type="ECO:0000313" key="1">
    <source>
        <dbReference type="EMBL" id="CAK9162589.1"/>
    </source>
</evidence>